<dbReference type="SUPFAM" id="SSF81296">
    <property type="entry name" value="E set domains"/>
    <property type="match status" value="1"/>
</dbReference>
<keyword evidence="3" id="KW-1185">Reference proteome</keyword>
<evidence type="ECO:0008006" key="4">
    <source>
        <dbReference type="Google" id="ProtNLM"/>
    </source>
</evidence>
<keyword evidence="1" id="KW-0732">Signal</keyword>
<dbReference type="Gene3D" id="2.60.40.10">
    <property type="entry name" value="Immunoglobulins"/>
    <property type="match status" value="1"/>
</dbReference>
<dbReference type="InterPro" id="IPR013783">
    <property type="entry name" value="Ig-like_fold"/>
</dbReference>
<feature type="chain" id="PRO_5046543469" description="IPT/TIG domain-containing protein" evidence="1">
    <location>
        <begin position="29"/>
        <end position="1013"/>
    </location>
</feature>
<feature type="signal peptide" evidence="1">
    <location>
        <begin position="1"/>
        <end position="28"/>
    </location>
</feature>
<dbReference type="InterPro" id="IPR014756">
    <property type="entry name" value="Ig_E-set"/>
</dbReference>
<name>A0ABS3QI75_9BACT</name>
<accession>A0ABS3QI75</accession>
<dbReference type="SUPFAM" id="SSF101898">
    <property type="entry name" value="NHL repeat"/>
    <property type="match status" value="1"/>
</dbReference>
<dbReference type="SUPFAM" id="SSF50998">
    <property type="entry name" value="Quinoprotein alcohol dehydrogenase-like"/>
    <property type="match status" value="1"/>
</dbReference>
<sequence>MSLFSTVRPVRSCFLLFFLLSRVLPGQAQTVPASPTWQWVQPLRPPTLGGSFRAEAVARDRHGDYYLTGSFEGTVLVGDVWLRGRAQEQAFVVRLGPDGRCRWASALPTSTNRLSAGQSIAVDGTGHIWVSGSTDPDKTGLDVDWGPAPPGARDSLYHFVARLDSAGRWQWQHPVRLLPALRSRVAADAQGHGYLNGGPLATGPGKAAPPLASRLSAAGTWEWALATGPGRPLRSPALAVSPAGALYLGGPIPRPAPLPPRPKPQGPVAATPLHKGLVLALYPNGEPHWQAQVPEVTLMQSLSVGPAGEILVAANLEQPTVTRFYNGRRLLESRLQSRQLLVTSLSSTGQRRWQAWAAATGTHYAGPGLYAESTLAAREVSVGPDGQVWLSCALLGSATLSGVQPMSLSGGNLDHRRPSLLLVRLDAQGHWRGASGGRSSELKMGSGQLVANANSAIVVNGPADPYSFAGQSEATIPLFEATAGQSDQLRPLLSVDCGTGESTVSTLAPLPHAGGWLVAGSFAGQLPTPDGRLDASSGHDVLTGQLADNGTVRWLRAGGLPWQSDVPAIGTAVSDSSGRLLVTGRCRFSPEDAPAASANSLQARLHSALPRNHREVMPFVGQVGRDGQWRWAHYLPNDYSDAIPDVAAAPDGRSWLAYSRPVRDTASWSPPGFEVLFQQRDPEGRLTAEKVLGRGNLRNIRLAPGPGAAWYLAGEVADSLVLTTAHGQVRFRPLPPPTPPQEQQHQQVLLKMAASGRVAWARPLGTSLTVQALAAAPAGELWLTAQLTTDSVTVPTQPPSKFKRLLQDRTCGLLGRLDSTGAWRWARQGLDPAPAIAPAPGNQLFVATALVGEPSPLPPPDTTQPTPPGRLAISQLSARGQVLAEWDPEEALHYQEVSALRVAPNGDLLLAGAFSANSHGGYVARLQPPARPAPVVQQLLPPRLAPGTTLELQGTGLDQVQQVLLNEVAADFETVSAQLLRVRVPVGIPPGKVRVAVRAGTTSVTVPLTLRVR</sequence>
<gene>
    <name evidence="2" type="ORF">J4E00_17870</name>
</gene>
<evidence type="ECO:0000313" key="2">
    <source>
        <dbReference type="EMBL" id="MBO2010933.1"/>
    </source>
</evidence>
<comment type="caution">
    <text evidence="2">The sequence shown here is derived from an EMBL/GenBank/DDBJ whole genome shotgun (WGS) entry which is preliminary data.</text>
</comment>
<reference evidence="2 3" key="1">
    <citation type="submission" date="2021-03" db="EMBL/GenBank/DDBJ databases">
        <authorList>
            <person name="Kim M.K."/>
        </authorList>
    </citation>
    <scope>NUCLEOTIDE SEQUENCE [LARGE SCALE GENOMIC DNA]</scope>
    <source>
        <strain evidence="2 3">BT442</strain>
    </source>
</reference>
<dbReference type="EMBL" id="JAGETZ010000009">
    <property type="protein sequence ID" value="MBO2010933.1"/>
    <property type="molecule type" value="Genomic_DNA"/>
</dbReference>
<evidence type="ECO:0000313" key="3">
    <source>
        <dbReference type="Proteomes" id="UP000664369"/>
    </source>
</evidence>
<evidence type="ECO:0000256" key="1">
    <source>
        <dbReference type="SAM" id="SignalP"/>
    </source>
</evidence>
<protein>
    <recommendedName>
        <fullName evidence="4">IPT/TIG domain-containing protein</fullName>
    </recommendedName>
</protein>
<proteinExistence type="predicted"/>
<organism evidence="2 3">
    <name type="scientific">Hymenobacter negativus</name>
    <dbReference type="NCBI Taxonomy" id="2795026"/>
    <lineage>
        <taxon>Bacteria</taxon>
        <taxon>Pseudomonadati</taxon>
        <taxon>Bacteroidota</taxon>
        <taxon>Cytophagia</taxon>
        <taxon>Cytophagales</taxon>
        <taxon>Hymenobacteraceae</taxon>
        <taxon>Hymenobacter</taxon>
    </lineage>
</organism>
<dbReference type="InterPro" id="IPR011047">
    <property type="entry name" value="Quinoprotein_ADH-like_sf"/>
</dbReference>
<dbReference type="Proteomes" id="UP000664369">
    <property type="component" value="Unassembled WGS sequence"/>
</dbReference>